<dbReference type="RefSeq" id="WP_076626097.1">
    <property type="nucleotide sequence ID" value="NZ_CP019312.1"/>
</dbReference>
<accession>A0A1P8MQL3</accession>
<evidence type="ECO:0000313" key="3">
    <source>
        <dbReference type="Proteomes" id="UP000186336"/>
    </source>
</evidence>
<organism evidence="2 3">
    <name type="scientific">Tateyamaria omphalii</name>
    <dbReference type="NCBI Taxonomy" id="299262"/>
    <lineage>
        <taxon>Bacteria</taxon>
        <taxon>Pseudomonadati</taxon>
        <taxon>Pseudomonadota</taxon>
        <taxon>Alphaproteobacteria</taxon>
        <taxon>Rhodobacterales</taxon>
        <taxon>Roseobacteraceae</taxon>
        <taxon>Tateyamaria</taxon>
    </lineage>
</organism>
<gene>
    <name evidence="2" type="ORF">BWR18_00135</name>
</gene>
<proteinExistence type="predicted"/>
<dbReference type="InterPro" id="IPR009492">
    <property type="entry name" value="TniQ"/>
</dbReference>
<dbReference type="AlphaFoldDB" id="A0A1P8MQL3"/>
<protein>
    <recommendedName>
        <fullName evidence="1">TniQ domain-containing protein</fullName>
    </recommendedName>
</protein>
<name>A0A1P8MQL3_9RHOB</name>
<keyword evidence="3" id="KW-1185">Reference proteome</keyword>
<sequence>MLFNPATSRHRETLISLFSRSASMHGLPFTVFANEMGLGVRSIVNAEDRAVRRIQELHGLSEDAVRELVSWSGKPIGKVRIHFRGAEVVSRALRNPTIRGCLTCLKEDAALTPKSPANSMALRGDWHLRHVAICLRHSKPLEPLWTEGPLSTRYDLTTQMQRLNERLATGDLTKEKVAITEYDRWLDNRLETGEDPTWLRQTSLANAAAFVRLLSSELLRLEDHAPLADDKVLEGRSFGFDAVKHDEDAASKALVHLVELANGHLDEPQKAFGKLYSWLARDTLEDPDCDLFRNIMREVILDRWAVAPGDIVLGKAISQRRVHSVTTAASSVDLGTRLTRRLLSAKGLIEVDDPRPCSRLTFDAQSAVPVLAKISRLVGPIEMRRRMNTTRKQFDALVEGGLLTRFDEAEPLKSPWDPEEGLSLIAELTSDAEEVSIDETEWEHIYQAALRARVPIEQIVAAIRKGKIRTGHCPDLSGYASVFVRKSDIDAAVRPERPSDPTVAEFARMVGLHRDGGMRALVKCGATPSTPKFNPQTATVIEYITEADALEFHGKFTTLKLLANRMGQPSRTLSARLRKAGISQFRSDGIACGSVFLKNDLDRYVEFSRDNPDLEALQTK</sequence>
<evidence type="ECO:0000313" key="2">
    <source>
        <dbReference type="EMBL" id="APX10283.1"/>
    </source>
</evidence>
<reference evidence="2 3" key="1">
    <citation type="submission" date="2017-01" db="EMBL/GenBank/DDBJ databases">
        <title>Complete genome of Tateyamaria omphalii DOK1-4 isolated from seawater in Dokdo.</title>
        <authorList>
            <person name="Kim J.H."/>
            <person name="Chi W.-J."/>
        </authorList>
    </citation>
    <scope>NUCLEOTIDE SEQUENCE [LARGE SCALE GENOMIC DNA]</scope>
    <source>
        <strain evidence="2 3">DOK1-4</strain>
    </source>
</reference>
<dbReference type="Proteomes" id="UP000186336">
    <property type="component" value="Chromosome"/>
</dbReference>
<feature type="domain" description="TniQ" evidence="1">
    <location>
        <begin position="11"/>
        <end position="140"/>
    </location>
</feature>
<dbReference type="STRING" id="299262.BWR18_00135"/>
<evidence type="ECO:0000259" key="1">
    <source>
        <dbReference type="Pfam" id="PF06527"/>
    </source>
</evidence>
<dbReference type="Pfam" id="PF06527">
    <property type="entry name" value="TniQ"/>
    <property type="match status" value="1"/>
</dbReference>
<dbReference type="KEGG" id="tom:BWR18_00135"/>
<dbReference type="EMBL" id="CP019312">
    <property type="protein sequence ID" value="APX10283.1"/>
    <property type="molecule type" value="Genomic_DNA"/>
</dbReference>